<sequence length="440" mass="50914">MPPKKRPHVNEFDLEFNERKVVEQRQQQENMKAEHRKSQQHLSELMDAASLGPEATADELLAFELVKVGDLKKIILAVQLVRDVGHLGRAALATACRAVTQRRFRARVPRHDTFKYTTSKVTCFDLAKKTSCLVLRAYCRKCKVTFGPWAADKAKSQKKKKKGKGKRTYYTDDNVSFIEVNERNFIHKSMMELFVCLIHHTWASFQSFSEAFTEALYNIALRSGVELIEEDCRLSRKLLSAAFYEYEVWVTFLEQSNSIDMERNLNIDEYIRASSFQERGQYPHDQQTMQCQEKGCDYAHIADGLWKLQYTLCMFQEKITGPLGITYPTNCRDEPISGKAFCMMHCEIMTEQGYPTDLKGIVERLGRTEKDVIIDFYEHLKEANLLREQFPSAEPLMNDELGEADSAPHFERNVPITRSQSRKQLAEEIHKDLMLHATEI</sequence>
<reference evidence="3" key="1">
    <citation type="submission" date="2022-11" db="UniProtKB">
        <authorList>
            <consortium name="WormBaseParasite"/>
        </authorList>
    </citation>
    <scope>IDENTIFICATION</scope>
</reference>
<dbReference type="Proteomes" id="UP000887566">
    <property type="component" value="Unplaced"/>
</dbReference>
<proteinExistence type="predicted"/>
<feature type="domain" description="CxC5 like cysteine cluster associated with KDZ" evidence="1">
    <location>
        <begin position="117"/>
        <end position="215"/>
    </location>
</feature>
<dbReference type="AlphaFoldDB" id="A0A914WKL2"/>
<dbReference type="Pfam" id="PF18718">
    <property type="entry name" value="CxC5"/>
    <property type="match status" value="1"/>
</dbReference>
<organism evidence="2 3">
    <name type="scientific">Plectus sambesii</name>
    <dbReference type="NCBI Taxonomy" id="2011161"/>
    <lineage>
        <taxon>Eukaryota</taxon>
        <taxon>Metazoa</taxon>
        <taxon>Ecdysozoa</taxon>
        <taxon>Nematoda</taxon>
        <taxon>Chromadorea</taxon>
        <taxon>Plectida</taxon>
        <taxon>Plectina</taxon>
        <taxon>Plectoidea</taxon>
        <taxon>Plectidae</taxon>
        <taxon>Plectus</taxon>
    </lineage>
</organism>
<accession>A0A914WKL2</accession>
<evidence type="ECO:0000259" key="1">
    <source>
        <dbReference type="Pfam" id="PF18718"/>
    </source>
</evidence>
<evidence type="ECO:0000313" key="2">
    <source>
        <dbReference type="Proteomes" id="UP000887566"/>
    </source>
</evidence>
<dbReference type="InterPro" id="IPR041539">
    <property type="entry name" value="CxC5"/>
</dbReference>
<protein>
    <submittedName>
        <fullName evidence="3">CxC5 like cysteine cluster associated with KDZ domain-containing protein</fullName>
    </submittedName>
</protein>
<dbReference type="WBParaSite" id="PSAMB.scaffold4448size14552.g24325.t1">
    <property type="protein sequence ID" value="PSAMB.scaffold4448size14552.g24325.t1"/>
    <property type="gene ID" value="PSAMB.scaffold4448size14552.g24325"/>
</dbReference>
<name>A0A914WKL2_9BILA</name>
<keyword evidence="2" id="KW-1185">Reference proteome</keyword>
<evidence type="ECO:0000313" key="3">
    <source>
        <dbReference type="WBParaSite" id="PSAMB.scaffold4448size14552.g24325.t1"/>
    </source>
</evidence>